<dbReference type="OrthoDB" id="9801477at2"/>
<keyword evidence="4" id="KW-0812">Transmembrane</keyword>
<dbReference type="RefSeq" id="WP_106154972.1">
    <property type="nucleotide sequence ID" value="NZ_DAMCBJ010000003.1"/>
</dbReference>
<protein>
    <submittedName>
        <fullName evidence="11">ABC transporter ATP-binding protein</fullName>
    </submittedName>
</protein>
<proteinExistence type="inferred from homology"/>
<name>A0A482UIA1_9PSED</name>
<dbReference type="InterPro" id="IPR017871">
    <property type="entry name" value="ABC_transporter-like_CS"/>
</dbReference>
<keyword evidence="5" id="KW-0547">Nucleotide-binding</keyword>
<dbReference type="GO" id="GO:0016887">
    <property type="term" value="F:ATP hydrolysis activity"/>
    <property type="evidence" value="ECO:0007669"/>
    <property type="project" value="InterPro"/>
</dbReference>
<dbReference type="Proteomes" id="UP000282800">
    <property type="component" value="Unassembled WGS sequence"/>
</dbReference>
<dbReference type="InterPro" id="IPR003593">
    <property type="entry name" value="AAA+_ATPase"/>
</dbReference>
<dbReference type="PANTHER" id="PTHR24220:SF689">
    <property type="entry name" value="LIPOPROTEIN-RELEASING SYSTEM ATP-BINDING PROTEIN LOLD"/>
    <property type="match status" value="1"/>
</dbReference>
<gene>
    <name evidence="10" type="ORF">EA798_13240</name>
    <name evidence="11" type="ORF">EJA06_005745</name>
</gene>
<keyword evidence="3" id="KW-1003">Cell membrane</keyword>
<dbReference type="GO" id="GO:0022857">
    <property type="term" value="F:transmembrane transporter activity"/>
    <property type="evidence" value="ECO:0007669"/>
    <property type="project" value="TreeGrafter"/>
</dbReference>
<dbReference type="Pfam" id="PF00005">
    <property type="entry name" value="ABC_tran"/>
    <property type="match status" value="1"/>
</dbReference>
<dbReference type="AlphaFoldDB" id="A0A482UIA1"/>
<evidence type="ECO:0000313" key="10">
    <source>
        <dbReference type="EMBL" id="RMH96107.1"/>
    </source>
</evidence>
<dbReference type="EMBL" id="RWYU02000002">
    <property type="protein sequence ID" value="RYJ63442.1"/>
    <property type="molecule type" value="Genomic_DNA"/>
</dbReference>
<organism evidence="11 13">
    <name type="scientific">Pseudomonas songnenensis</name>
    <dbReference type="NCBI Taxonomy" id="1176259"/>
    <lineage>
        <taxon>Bacteria</taxon>
        <taxon>Pseudomonadati</taxon>
        <taxon>Pseudomonadota</taxon>
        <taxon>Gammaproteobacteria</taxon>
        <taxon>Pseudomonadales</taxon>
        <taxon>Pseudomonadaceae</taxon>
        <taxon>Pseudomonas</taxon>
    </lineage>
</organism>
<accession>A0A482UIA1</accession>
<reference evidence="11 13" key="2">
    <citation type="submission" date="2019-01" db="EMBL/GenBank/DDBJ databases">
        <title>High-quality draft genome of. Pseudomonas songnenensis str. L103, a full-fledged denitrifier isolated from 100 meters deep aquifer in a heavily nitrogen fertilized agricultural area.</title>
        <authorList>
            <person name="Liu M."/>
            <person name="Liu B."/>
        </authorList>
    </citation>
    <scope>NUCLEOTIDE SEQUENCE [LARGE SCALE GENOMIC DNA]</scope>
    <source>
        <strain evidence="11 13">L103</strain>
    </source>
</reference>
<feature type="domain" description="ABC transporter" evidence="9">
    <location>
        <begin position="6"/>
        <end position="228"/>
    </location>
</feature>
<dbReference type="GO" id="GO:0005886">
    <property type="term" value="C:plasma membrane"/>
    <property type="evidence" value="ECO:0007669"/>
    <property type="project" value="UniProtKB-SubCell"/>
</dbReference>
<dbReference type="Gene3D" id="3.40.50.300">
    <property type="entry name" value="P-loop containing nucleotide triphosphate hydrolases"/>
    <property type="match status" value="1"/>
</dbReference>
<dbReference type="Proteomes" id="UP000279228">
    <property type="component" value="Unassembled WGS sequence"/>
</dbReference>
<dbReference type="EMBL" id="RFFN01000004">
    <property type="protein sequence ID" value="RMH96107.1"/>
    <property type="molecule type" value="Genomic_DNA"/>
</dbReference>
<dbReference type="InterPro" id="IPR017911">
    <property type="entry name" value="MacB-like_ATP-bd"/>
</dbReference>
<dbReference type="SMART" id="SM00382">
    <property type="entry name" value="AAA"/>
    <property type="match status" value="1"/>
</dbReference>
<evidence type="ECO:0000313" key="12">
    <source>
        <dbReference type="Proteomes" id="UP000279228"/>
    </source>
</evidence>
<dbReference type="InterPro" id="IPR015854">
    <property type="entry name" value="ABC_transpr_LolD-like"/>
</dbReference>
<comment type="caution">
    <text evidence="11">The sequence shown here is derived from an EMBL/GenBank/DDBJ whole genome shotgun (WGS) entry which is preliminary data.</text>
</comment>
<evidence type="ECO:0000313" key="13">
    <source>
        <dbReference type="Proteomes" id="UP000282800"/>
    </source>
</evidence>
<dbReference type="InterPro" id="IPR027417">
    <property type="entry name" value="P-loop_NTPase"/>
</dbReference>
<keyword evidence="7" id="KW-0472">Membrane</keyword>
<dbReference type="InterPro" id="IPR003439">
    <property type="entry name" value="ABC_transporter-like_ATP-bd"/>
</dbReference>
<dbReference type="SUPFAM" id="SSF52540">
    <property type="entry name" value="P-loop containing nucleoside triphosphate hydrolases"/>
    <property type="match status" value="1"/>
</dbReference>
<dbReference type="PROSITE" id="PS50893">
    <property type="entry name" value="ABC_TRANSPORTER_2"/>
    <property type="match status" value="1"/>
</dbReference>
<evidence type="ECO:0000256" key="7">
    <source>
        <dbReference type="ARBA" id="ARBA00023136"/>
    </source>
</evidence>
<evidence type="ECO:0000256" key="5">
    <source>
        <dbReference type="ARBA" id="ARBA00022741"/>
    </source>
</evidence>
<dbReference type="CDD" id="cd03255">
    <property type="entry name" value="ABC_MJ0796_LolCDE_FtsE"/>
    <property type="match status" value="1"/>
</dbReference>
<evidence type="ECO:0000256" key="6">
    <source>
        <dbReference type="ARBA" id="ARBA00022840"/>
    </source>
</evidence>
<dbReference type="PROSITE" id="PS00211">
    <property type="entry name" value="ABC_TRANSPORTER_1"/>
    <property type="match status" value="1"/>
</dbReference>
<evidence type="ECO:0000256" key="2">
    <source>
        <dbReference type="ARBA" id="ARBA00022448"/>
    </source>
</evidence>
<keyword evidence="2" id="KW-0813">Transport</keyword>
<dbReference type="GO" id="GO:1902495">
    <property type="term" value="C:transmembrane transporter complex"/>
    <property type="evidence" value="ECO:0007669"/>
    <property type="project" value="UniProtKB-ARBA"/>
</dbReference>
<evidence type="ECO:0000256" key="1">
    <source>
        <dbReference type="ARBA" id="ARBA00004429"/>
    </source>
</evidence>
<comment type="subcellular location">
    <subcellularLocation>
        <location evidence="1">Cell inner membrane</location>
        <topology evidence="1">Multi-pass membrane protein</topology>
    </subcellularLocation>
</comment>
<keyword evidence="12" id="KW-1185">Reference proteome</keyword>
<keyword evidence="6 11" id="KW-0067">ATP-binding</keyword>
<dbReference type="FunFam" id="3.40.50.300:FF:000032">
    <property type="entry name" value="Export ABC transporter ATP-binding protein"/>
    <property type="match status" value="1"/>
</dbReference>
<evidence type="ECO:0000259" key="9">
    <source>
        <dbReference type="PROSITE" id="PS50893"/>
    </source>
</evidence>
<reference evidence="10 12" key="1">
    <citation type="submission" date="2018-10" db="EMBL/GenBank/DDBJ databases">
        <title>Pseudomonas songnenensis NEAU-ST5-5(T) genome.</title>
        <authorList>
            <person name="Pengp J."/>
            <person name="Liu Z.-P."/>
        </authorList>
    </citation>
    <scope>NUCLEOTIDE SEQUENCE [LARGE SCALE GENOMIC DNA]</scope>
    <source>
        <strain evidence="10 12">NEAU-ST5-5</strain>
    </source>
</reference>
<evidence type="ECO:0000256" key="4">
    <source>
        <dbReference type="ARBA" id="ARBA00022692"/>
    </source>
</evidence>
<evidence type="ECO:0000313" key="11">
    <source>
        <dbReference type="EMBL" id="RYJ63442.1"/>
    </source>
</evidence>
<dbReference type="PANTHER" id="PTHR24220">
    <property type="entry name" value="IMPORT ATP-BINDING PROTEIN"/>
    <property type="match status" value="1"/>
</dbReference>
<comment type="similarity">
    <text evidence="8">Belongs to the ABC transporter superfamily. Macrolide exporter (TC 3.A.1.122) family.</text>
</comment>
<evidence type="ECO:0000256" key="3">
    <source>
        <dbReference type="ARBA" id="ARBA00022475"/>
    </source>
</evidence>
<evidence type="ECO:0000256" key="8">
    <source>
        <dbReference type="ARBA" id="ARBA00038388"/>
    </source>
</evidence>
<dbReference type="GO" id="GO:0005524">
    <property type="term" value="F:ATP binding"/>
    <property type="evidence" value="ECO:0007669"/>
    <property type="project" value="UniProtKB-KW"/>
</dbReference>
<sequence>MSGNILDARNLNKVVPSAEGELSILADLSLQLAKGDSLAIVGTSGSGKSTLLGLLAGLDLPSSGEVHLAGHALAALDEDQRARVRAEHVGFVFQSFQLLDSLNALENVMLPLELDGRRDARERATELLGRVGLGERLTHYPRQLSGGEQQRVALARAFAAEPDVLFADEPTGNLDTHTGAHVTELLFELNRERGTTLVLVTHDERLAKRCHRMIRLEGGRQIAAETAE</sequence>